<evidence type="ECO:0000313" key="4">
    <source>
        <dbReference type="EMBL" id="GAQ88330.1"/>
    </source>
</evidence>
<keyword evidence="5" id="KW-1185">Reference proteome</keyword>
<keyword evidence="2" id="KW-1133">Transmembrane helix</keyword>
<feature type="transmembrane region" description="Helical" evidence="2">
    <location>
        <begin position="324"/>
        <end position="344"/>
    </location>
</feature>
<evidence type="ECO:0000256" key="1">
    <source>
        <dbReference type="SAM" id="MobiDB-lite"/>
    </source>
</evidence>
<feature type="signal peptide" evidence="3">
    <location>
        <begin position="1"/>
        <end position="30"/>
    </location>
</feature>
<feature type="compositionally biased region" description="Polar residues" evidence="1">
    <location>
        <begin position="614"/>
        <end position="628"/>
    </location>
</feature>
<sequence length="649" mass="68651">MLRRICCVILALVLLLSSLLPGARFPHCSAQIPLASASFPLSSESTAPVRFSTETPPLRSHARNLLHEESNPLDDVSDDVSHGAEGFVGFVEGASRPDPLWGFYEYKGGFDVHSAHYWASAAFTGIWGYAIGAVWLCVGVCLALYFLFRSCCRKSSKRNGRNGRNGKSELNGGSGGIYVEKPVVTKARTLLLGFIWAVAIAGGVLAVVGTGWVANEVDRAEETARGTAQDAVRAAETISSVLEDLPSSIQSLNFAPDTTILAHQASAFNRSAVTIFRSGDRFCSRVHGSVTAARIVTGVLLSALLLTSAILLTWLCVTRPRAAWLLLVAAICAWIVAALMWVAFGLSLAGRHVADDACSAAEEYVSGTESPSRASLERLFACSRSKTALKFLTEGKRLTSQLVSEYNGFVRDQNGRIGGSHVAPLCDPFAAAGAGCVTLANAAAMLGEGGGASRGVLNQTVGHVSVGDLLRVGAALQEDIPTLEAVANCTIITRILQSFVADRCPPLKTAAVIQWVGYLVLTLATSSLALFSLFLYLLTRRRGRERARQLQLQKTWAIGVPPRAYPGPPRGSQGGWINRAGAQPPPRGGWGSEEDAGVPAGNGTPSAPPLSMLRNGTPSRASTHTGRTYQPGVVIGVPALGSSFGATRW</sequence>
<dbReference type="AlphaFoldDB" id="A0A1Y1IBN8"/>
<keyword evidence="2" id="KW-0812">Transmembrane</keyword>
<keyword evidence="3" id="KW-0732">Signal</keyword>
<feature type="transmembrane region" description="Helical" evidence="2">
    <location>
        <begin position="295"/>
        <end position="317"/>
    </location>
</feature>
<dbReference type="OMA" id="ISERGCP"/>
<feature type="transmembrane region" description="Helical" evidence="2">
    <location>
        <begin position="515"/>
        <end position="538"/>
    </location>
</feature>
<feature type="transmembrane region" description="Helical" evidence="2">
    <location>
        <begin position="126"/>
        <end position="148"/>
    </location>
</feature>
<evidence type="ECO:0000313" key="5">
    <source>
        <dbReference type="Proteomes" id="UP000054558"/>
    </source>
</evidence>
<name>A0A1Y1IBN8_KLENI</name>
<reference evidence="4 5" key="1">
    <citation type="journal article" date="2014" name="Nat. Commun.">
        <title>Klebsormidium flaccidum genome reveals primary factors for plant terrestrial adaptation.</title>
        <authorList>
            <person name="Hori K."/>
            <person name="Maruyama F."/>
            <person name="Fujisawa T."/>
            <person name="Togashi T."/>
            <person name="Yamamoto N."/>
            <person name="Seo M."/>
            <person name="Sato S."/>
            <person name="Yamada T."/>
            <person name="Mori H."/>
            <person name="Tajima N."/>
            <person name="Moriyama T."/>
            <person name="Ikeuchi M."/>
            <person name="Watanabe M."/>
            <person name="Wada H."/>
            <person name="Kobayashi K."/>
            <person name="Saito M."/>
            <person name="Masuda T."/>
            <person name="Sasaki-Sekimoto Y."/>
            <person name="Mashiguchi K."/>
            <person name="Awai K."/>
            <person name="Shimojima M."/>
            <person name="Masuda S."/>
            <person name="Iwai M."/>
            <person name="Nobusawa T."/>
            <person name="Narise T."/>
            <person name="Kondo S."/>
            <person name="Saito H."/>
            <person name="Sato R."/>
            <person name="Murakawa M."/>
            <person name="Ihara Y."/>
            <person name="Oshima-Yamada Y."/>
            <person name="Ohtaka K."/>
            <person name="Satoh M."/>
            <person name="Sonobe K."/>
            <person name="Ishii M."/>
            <person name="Ohtani R."/>
            <person name="Kanamori-Sato M."/>
            <person name="Honoki R."/>
            <person name="Miyazaki D."/>
            <person name="Mochizuki H."/>
            <person name="Umetsu J."/>
            <person name="Higashi K."/>
            <person name="Shibata D."/>
            <person name="Kamiya Y."/>
            <person name="Sato N."/>
            <person name="Nakamura Y."/>
            <person name="Tabata S."/>
            <person name="Ida S."/>
            <person name="Kurokawa K."/>
            <person name="Ohta H."/>
        </authorList>
    </citation>
    <scope>NUCLEOTIDE SEQUENCE [LARGE SCALE GENOMIC DNA]</scope>
    <source>
        <strain evidence="4 5">NIES-2285</strain>
    </source>
</reference>
<dbReference type="Proteomes" id="UP000054558">
    <property type="component" value="Unassembled WGS sequence"/>
</dbReference>
<feature type="chain" id="PRO_5013299260" evidence="3">
    <location>
        <begin position="31"/>
        <end position="649"/>
    </location>
</feature>
<evidence type="ECO:0000256" key="3">
    <source>
        <dbReference type="SAM" id="SignalP"/>
    </source>
</evidence>
<protein>
    <submittedName>
        <fullName evidence="4">Uncharacterized protein</fullName>
    </submittedName>
</protein>
<dbReference type="PANTHER" id="PTHR31414:SF18">
    <property type="entry name" value="TRANSMEMBRANE PROTEIN-RELATED"/>
    <property type="match status" value="1"/>
</dbReference>
<feature type="transmembrane region" description="Helical" evidence="2">
    <location>
        <begin position="190"/>
        <end position="214"/>
    </location>
</feature>
<dbReference type="OrthoDB" id="1056237at2759"/>
<gene>
    <name evidence="4" type="ORF">KFL_004190010</name>
</gene>
<dbReference type="InterPro" id="IPR040283">
    <property type="entry name" value="DDB_G0292058-like"/>
</dbReference>
<evidence type="ECO:0000256" key="2">
    <source>
        <dbReference type="SAM" id="Phobius"/>
    </source>
</evidence>
<keyword evidence="2" id="KW-0472">Membrane</keyword>
<dbReference type="EMBL" id="DF237368">
    <property type="protein sequence ID" value="GAQ88330.1"/>
    <property type="molecule type" value="Genomic_DNA"/>
</dbReference>
<proteinExistence type="predicted"/>
<organism evidence="4 5">
    <name type="scientific">Klebsormidium nitens</name>
    <name type="common">Green alga</name>
    <name type="synonym">Ulothrix nitens</name>
    <dbReference type="NCBI Taxonomy" id="105231"/>
    <lineage>
        <taxon>Eukaryota</taxon>
        <taxon>Viridiplantae</taxon>
        <taxon>Streptophyta</taxon>
        <taxon>Klebsormidiophyceae</taxon>
        <taxon>Klebsormidiales</taxon>
        <taxon>Klebsormidiaceae</taxon>
        <taxon>Klebsormidium</taxon>
    </lineage>
</organism>
<feature type="region of interest" description="Disordered" evidence="1">
    <location>
        <begin position="572"/>
        <end position="628"/>
    </location>
</feature>
<dbReference type="STRING" id="105231.A0A1Y1IBN8"/>
<dbReference type="PANTHER" id="PTHR31414">
    <property type="entry name" value="TRANSMEMBRANE PROTEIN DDB_G0292058"/>
    <property type="match status" value="1"/>
</dbReference>
<accession>A0A1Y1IBN8</accession>